<feature type="chain" id="PRO_5015165536" description="Lipoprotein" evidence="1">
    <location>
        <begin position="23"/>
        <end position="170"/>
    </location>
</feature>
<dbReference type="SUPFAM" id="SSF82171">
    <property type="entry name" value="DPP6 N-terminal domain-like"/>
    <property type="match status" value="1"/>
</dbReference>
<feature type="signal peptide" evidence="1">
    <location>
        <begin position="1"/>
        <end position="22"/>
    </location>
</feature>
<comment type="caution">
    <text evidence="2">The sequence shown here is derived from an EMBL/GenBank/DDBJ whole genome shotgun (WGS) entry which is preliminary data.</text>
</comment>
<dbReference type="NCBIfam" id="NF045726">
    <property type="entry name" value="XXplasma_LP"/>
    <property type="match status" value="1"/>
</dbReference>
<dbReference type="RefSeq" id="WP_040093934.1">
    <property type="nucleotide sequence ID" value="NZ_CM020866.1"/>
</dbReference>
<keyword evidence="3" id="KW-1185">Reference proteome</keyword>
<organism evidence="2 3">
    <name type="scientific">Spiroplasma poulsonii</name>
    <dbReference type="NCBI Taxonomy" id="2138"/>
    <lineage>
        <taxon>Bacteria</taxon>
        <taxon>Bacillati</taxon>
        <taxon>Mycoplasmatota</taxon>
        <taxon>Mollicutes</taxon>
        <taxon>Entomoplasmatales</taxon>
        <taxon>Spiroplasmataceae</taxon>
        <taxon>Spiroplasma</taxon>
    </lineage>
</organism>
<dbReference type="InterPro" id="IPR054816">
    <property type="entry name" value="Lipoprotein_mollicutes-type_CS"/>
</dbReference>
<dbReference type="NCBIfam" id="NF038029">
    <property type="entry name" value="LP_plasma"/>
    <property type="match status" value="1"/>
</dbReference>
<dbReference type="Proteomes" id="UP000031565">
    <property type="component" value="Unassembled WGS sequence"/>
</dbReference>
<proteinExistence type="predicted"/>
<accession>A0A2P6FEX0</accession>
<dbReference type="AlphaFoldDB" id="A0A2P6FEX0"/>
<reference evidence="2 3" key="1">
    <citation type="journal article" date="2015" name="MBio">
        <title>Genome sequence of the Drosophila melanogaster male-killing Spiroplasma strain MSRO endosymbiont.</title>
        <authorList>
            <person name="Paredes J.C."/>
            <person name="Herren J.K."/>
            <person name="Schupfer F."/>
            <person name="Marin R."/>
            <person name="Claverol S."/>
            <person name="Kuo C.H."/>
            <person name="Lemaitre B."/>
            <person name="Beven L."/>
        </authorList>
    </citation>
    <scope>NUCLEOTIDE SEQUENCE [LARGE SCALE GENOMIC DNA]</scope>
    <source>
        <strain evidence="2 3">MSRO</strain>
    </source>
</reference>
<keyword evidence="1" id="KW-0732">Signal</keyword>
<protein>
    <recommendedName>
        <fullName evidence="4">Lipoprotein</fullName>
    </recommendedName>
</protein>
<dbReference type="PROSITE" id="PS51257">
    <property type="entry name" value="PROKAR_LIPOPROTEIN"/>
    <property type="match status" value="1"/>
</dbReference>
<dbReference type="OrthoDB" id="391381at2"/>
<gene>
    <name evidence="2" type="ORF">SMSRO_SF018810</name>
</gene>
<evidence type="ECO:0000313" key="2">
    <source>
        <dbReference type="EMBL" id="PQM32007.1"/>
    </source>
</evidence>
<evidence type="ECO:0008006" key="4">
    <source>
        <dbReference type="Google" id="ProtNLM"/>
    </source>
</evidence>
<dbReference type="EMBL" id="JTLV02000001">
    <property type="protein sequence ID" value="PQM32007.1"/>
    <property type="molecule type" value="Genomic_DNA"/>
</dbReference>
<evidence type="ECO:0000313" key="3">
    <source>
        <dbReference type="Proteomes" id="UP000031565"/>
    </source>
</evidence>
<sequence>MKKILSLLGTITLIGTSTTSLVACNTPQEYTPEELDKLKKENQIKTKNENIKNNLEWIAPQEKPFNEKDDKLYYVVWRGDKNANWKIINFKNNQQDRLKNKDEYDKYKLALVQDLDWHSIFDLAIQKGTLIWIFWHNDNQYFKSVYRWNLDTNEPNLIIDENSNVKVNGE</sequence>
<evidence type="ECO:0000256" key="1">
    <source>
        <dbReference type="SAM" id="SignalP"/>
    </source>
</evidence>
<name>A0A2P6FEX0_9MOLU</name>